<evidence type="ECO:0000313" key="1">
    <source>
        <dbReference type="EMBL" id="AJD93515.1"/>
    </source>
</evidence>
<accession>A0A0B5ATH1</accession>
<dbReference type="EMBL" id="CP009417">
    <property type="protein sequence ID" value="AJD93515.1"/>
    <property type="molecule type" value="Genomic_DNA"/>
</dbReference>
<dbReference type="KEGG" id="jeo:JMA_41980"/>
<dbReference type="Proteomes" id="UP000031449">
    <property type="component" value="Plasmid unnamed"/>
</dbReference>
<dbReference type="BioCyc" id="JESP1508404:G14D9-13482-MONOMER"/>
<dbReference type="AlphaFoldDB" id="A0A0B5ATH1"/>
<keyword evidence="2" id="KW-1185">Reference proteome</keyword>
<geneLocation type="plasmid" evidence="2"/>
<protein>
    <submittedName>
        <fullName evidence="1">Uncharacterized protein</fullName>
    </submittedName>
</protein>
<dbReference type="OrthoDB" id="9848789at2"/>
<name>A0A0B5ATH1_9BACL</name>
<evidence type="ECO:0000313" key="2">
    <source>
        <dbReference type="Proteomes" id="UP000031449"/>
    </source>
</evidence>
<keyword evidence="1" id="KW-0614">Plasmid</keyword>
<organism evidence="1 2">
    <name type="scientific">Jeotgalibacillus malaysiensis</name>
    <dbReference type="NCBI Taxonomy" id="1508404"/>
    <lineage>
        <taxon>Bacteria</taxon>
        <taxon>Bacillati</taxon>
        <taxon>Bacillota</taxon>
        <taxon>Bacilli</taxon>
        <taxon>Bacillales</taxon>
        <taxon>Caryophanaceae</taxon>
        <taxon>Jeotgalibacillus</taxon>
    </lineage>
</organism>
<dbReference type="HOGENOM" id="CLU_2285665_0_0_9"/>
<gene>
    <name evidence="1" type="ORF">JMA_41980</name>
</gene>
<reference evidence="1 2" key="1">
    <citation type="submission" date="2014-08" db="EMBL/GenBank/DDBJ databases">
        <title>Complete genome of a marine bacteria Jeotgalibacillus malaysiensis.</title>
        <authorList>
            <person name="Yaakop A.S."/>
            <person name="Chan K.-G."/>
            <person name="Goh K.M."/>
        </authorList>
    </citation>
    <scope>NUCLEOTIDE SEQUENCE [LARGE SCALE GENOMIC DNA]</scope>
    <source>
        <strain evidence="1 2">D5</strain>
        <plasmid evidence="2">Plasmid</plasmid>
    </source>
</reference>
<proteinExistence type="predicted"/>
<sequence>MFHFGQSVREGWFFTPTFNVYQKVNNKVYVYVSRQFGFYTLQMYERGTTGLCTLEARSETNIEELFKLGEEWLQQHEDYNQEAIQESPYYIGQRTWRESCWVS</sequence>